<evidence type="ECO:0008006" key="4">
    <source>
        <dbReference type="Google" id="ProtNLM"/>
    </source>
</evidence>
<feature type="region of interest" description="Disordered" evidence="1">
    <location>
        <begin position="40"/>
        <end position="101"/>
    </location>
</feature>
<accession>A0ABQ7H0Z6</accession>
<organism evidence="2 3">
    <name type="scientific">Dunaliella salina</name>
    <name type="common">Green alga</name>
    <name type="synonym">Protococcus salinus</name>
    <dbReference type="NCBI Taxonomy" id="3046"/>
    <lineage>
        <taxon>Eukaryota</taxon>
        <taxon>Viridiplantae</taxon>
        <taxon>Chlorophyta</taxon>
        <taxon>core chlorophytes</taxon>
        <taxon>Chlorophyceae</taxon>
        <taxon>CS clade</taxon>
        <taxon>Chlamydomonadales</taxon>
        <taxon>Dunaliellaceae</taxon>
        <taxon>Dunaliella</taxon>
    </lineage>
</organism>
<proteinExistence type="predicted"/>
<evidence type="ECO:0000313" key="3">
    <source>
        <dbReference type="Proteomes" id="UP000815325"/>
    </source>
</evidence>
<feature type="compositionally biased region" description="Low complexity" evidence="1">
    <location>
        <begin position="58"/>
        <end position="71"/>
    </location>
</feature>
<reference evidence="2" key="1">
    <citation type="submission" date="2017-08" db="EMBL/GenBank/DDBJ databases">
        <authorList>
            <person name="Polle J.E."/>
            <person name="Barry K."/>
            <person name="Cushman J."/>
            <person name="Schmutz J."/>
            <person name="Tran D."/>
            <person name="Hathwaick L.T."/>
            <person name="Yim W.C."/>
            <person name="Jenkins J."/>
            <person name="Mckie-Krisberg Z.M."/>
            <person name="Prochnik S."/>
            <person name="Lindquist E."/>
            <person name="Dockter R.B."/>
            <person name="Adam C."/>
            <person name="Molina H."/>
            <person name="Bunkerborg J."/>
            <person name="Jin E."/>
            <person name="Buchheim M."/>
            <person name="Magnuson J."/>
        </authorList>
    </citation>
    <scope>NUCLEOTIDE SEQUENCE</scope>
    <source>
        <strain evidence="2">CCAP 19/18</strain>
    </source>
</reference>
<dbReference type="EMBL" id="MU069511">
    <property type="protein sequence ID" value="KAF5840524.1"/>
    <property type="molecule type" value="Genomic_DNA"/>
</dbReference>
<name>A0ABQ7H0Z6_DUNSA</name>
<feature type="compositionally biased region" description="Pro residues" evidence="1">
    <location>
        <begin position="72"/>
        <end position="81"/>
    </location>
</feature>
<evidence type="ECO:0000256" key="1">
    <source>
        <dbReference type="SAM" id="MobiDB-lite"/>
    </source>
</evidence>
<gene>
    <name evidence="2" type="ORF">DUNSADRAFT_16464</name>
</gene>
<comment type="caution">
    <text evidence="2">The sequence shown here is derived from an EMBL/GenBank/DDBJ whole genome shotgun (WGS) entry which is preliminary data.</text>
</comment>
<dbReference type="Proteomes" id="UP000815325">
    <property type="component" value="Unassembled WGS sequence"/>
</dbReference>
<feature type="compositionally biased region" description="Low complexity" evidence="1">
    <location>
        <begin position="82"/>
        <end position="101"/>
    </location>
</feature>
<protein>
    <recommendedName>
        <fullName evidence="4">Encoded protein</fullName>
    </recommendedName>
</protein>
<evidence type="ECO:0000313" key="2">
    <source>
        <dbReference type="EMBL" id="KAF5840524.1"/>
    </source>
</evidence>
<keyword evidence="3" id="KW-1185">Reference proteome</keyword>
<sequence length="188" mass="19068">MTCEDKQQSDIHNAQRQAANELMEDHLPLALLDQLRGARPPCTLHPHQHPVVPPTFHQLPFSQQQQQQQQPLFPPAPPPLQIPRSSAAASSRAAAGSAAANSAAVRGAAAGSAATSSAAAVGGAAVGGAAVSSTLVRGAATSSTPECRAAVCSAAVSRYTLRGMEGRRGQQLALAACPDALAGRVTSG</sequence>